<dbReference type="InterPro" id="IPR037021">
    <property type="entry name" value="RnfH_sf"/>
</dbReference>
<organism evidence="3 4">
    <name type="scientific">Tibeticola sediminis</name>
    <dbReference type="NCBI Taxonomy" id="1917811"/>
    <lineage>
        <taxon>Bacteria</taxon>
        <taxon>Pseudomonadati</taxon>
        <taxon>Pseudomonadota</taxon>
        <taxon>Betaproteobacteria</taxon>
        <taxon>Burkholderiales</taxon>
        <taxon>Comamonadaceae</taxon>
        <taxon>Tibeticola</taxon>
    </lineage>
</organism>
<evidence type="ECO:0000256" key="1">
    <source>
        <dbReference type="ARBA" id="ARBA00010645"/>
    </source>
</evidence>
<dbReference type="PANTHER" id="PTHR37483">
    <property type="entry name" value="UPF0125 PROTEIN RATB"/>
    <property type="match status" value="1"/>
</dbReference>
<dbReference type="NCBIfam" id="NF002490">
    <property type="entry name" value="PRK01777.1"/>
    <property type="match status" value="1"/>
</dbReference>
<protein>
    <recommendedName>
        <fullName evidence="2">UPF0125 protein EDC62_1364</fullName>
    </recommendedName>
</protein>
<name>A0A3N4VD55_9BURK</name>
<dbReference type="Pfam" id="PF03658">
    <property type="entry name" value="Ub-RnfH"/>
    <property type="match status" value="1"/>
</dbReference>
<gene>
    <name evidence="3" type="ORF">EDC62_1364</name>
</gene>
<dbReference type="Gene3D" id="3.10.20.280">
    <property type="entry name" value="RnfH-like"/>
    <property type="match status" value="1"/>
</dbReference>
<dbReference type="SUPFAM" id="SSF54285">
    <property type="entry name" value="MoaD/ThiS"/>
    <property type="match status" value="1"/>
</dbReference>
<dbReference type="InterPro" id="IPR005346">
    <property type="entry name" value="RnfH"/>
</dbReference>
<dbReference type="InterPro" id="IPR016155">
    <property type="entry name" value="Mopterin_synth/thiamin_S_b"/>
</dbReference>
<evidence type="ECO:0000313" key="4">
    <source>
        <dbReference type="Proteomes" id="UP000272193"/>
    </source>
</evidence>
<dbReference type="Proteomes" id="UP000272193">
    <property type="component" value="Unassembled WGS sequence"/>
</dbReference>
<proteinExistence type="inferred from homology"/>
<sequence>MRITVVHSHAPRQLWLRELDLDSGATVREALAASGLLDAFPTLDLGACTVAVWGQRAQPTQRLREGDRVEVCRPLKVDPKVARRERFRAQGMRTAGLFAHAKAPKKN</sequence>
<dbReference type="RefSeq" id="WP_124221912.1">
    <property type="nucleotide sequence ID" value="NZ_RKQL01000002.1"/>
</dbReference>
<dbReference type="OrthoDB" id="9796575at2"/>
<dbReference type="PANTHER" id="PTHR37483:SF1">
    <property type="entry name" value="UPF0125 PROTEIN RATB"/>
    <property type="match status" value="1"/>
</dbReference>
<accession>A0A3N4VD55</accession>
<reference evidence="3 4" key="1">
    <citation type="submission" date="2018-11" db="EMBL/GenBank/DDBJ databases">
        <title>Genomic Encyclopedia of Type Strains, Phase IV (KMG-IV): sequencing the most valuable type-strain genomes for metagenomic binning, comparative biology and taxonomic classification.</title>
        <authorList>
            <person name="Goeker M."/>
        </authorList>
    </citation>
    <scope>NUCLEOTIDE SEQUENCE [LARGE SCALE GENOMIC DNA]</scope>
    <source>
        <strain evidence="3 4">DSM 101684</strain>
    </source>
</reference>
<dbReference type="HAMAP" id="MF_00460">
    <property type="entry name" value="UPF0125_RnfH"/>
    <property type="match status" value="1"/>
</dbReference>
<dbReference type="AlphaFoldDB" id="A0A3N4VD55"/>
<keyword evidence="4" id="KW-1185">Reference proteome</keyword>
<evidence type="ECO:0000313" key="3">
    <source>
        <dbReference type="EMBL" id="RPE70874.1"/>
    </source>
</evidence>
<comment type="similarity">
    <text evidence="1 2">Belongs to the UPF0125 (RnfH) family.</text>
</comment>
<dbReference type="EMBL" id="RKQL01000002">
    <property type="protein sequence ID" value="RPE70874.1"/>
    <property type="molecule type" value="Genomic_DNA"/>
</dbReference>
<comment type="caution">
    <text evidence="3">The sequence shown here is derived from an EMBL/GenBank/DDBJ whole genome shotgun (WGS) entry which is preliminary data.</text>
</comment>
<evidence type="ECO:0000256" key="2">
    <source>
        <dbReference type="HAMAP-Rule" id="MF_00460"/>
    </source>
</evidence>